<evidence type="ECO:0000313" key="2">
    <source>
        <dbReference type="EMBL" id="KZM71070.1"/>
    </source>
</evidence>
<evidence type="ECO:0008006" key="4">
    <source>
        <dbReference type="Google" id="ProtNLM"/>
    </source>
</evidence>
<reference evidence="2 3" key="1">
    <citation type="submission" date="2016-04" db="EMBL/GenBank/DDBJ databases">
        <authorList>
            <person name="Evans L.H."/>
            <person name="Alamgir A."/>
            <person name="Owens N."/>
            <person name="Weber N.D."/>
            <person name="Virtaneva K."/>
            <person name="Barbian K."/>
            <person name="Babar A."/>
            <person name="Rosenke K."/>
        </authorList>
    </citation>
    <scope>NUCLEOTIDE SEQUENCE [LARGE SCALE GENOMIC DNA]</scope>
    <source>
        <strain evidence="2 3">IFM 0406</strain>
    </source>
</reference>
<feature type="compositionally biased region" description="Basic and acidic residues" evidence="1">
    <location>
        <begin position="343"/>
        <end position="356"/>
    </location>
</feature>
<protein>
    <recommendedName>
        <fullName evidence="4">Phage head morphogenesis domain-containing protein</fullName>
    </recommendedName>
</protein>
<dbReference type="AlphaFoldDB" id="A0A164K5Z2"/>
<accession>A0A164K5Z2</accession>
<sequence length="356" mass="40223">MVQARAARRDTLEQLLLDRLDVWWRLTDPYDDDQVSYFVDQAVPLMATAQQAMVSMATAAQMIYLSELDVDLDGWMPDVPAEVRTFPHGVAGQFGRPVQVSANGRRSERLAVAEVFQRPARQLRAEVARGTPFDDALANSVERVKIIAETNLTLAEREAETQILREAHRQNKKVIGWRRVIHPEVSKTGSCGLCVAASDRIYRVQDLKPIHARCRCETMPVTRASDPGRELNDDDLKRLYQDATSTYASDLKRTRYRIDQHGELQAVLVPKTRGQTVPRTTGFAAPVDLDEFEKQYEVAQRQLPLMRQVLAQTRRTVSQTARSRSPTSVGRSPATKRFSAASSRDRSPARPSMHRE</sequence>
<evidence type="ECO:0000256" key="1">
    <source>
        <dbReference type="SAM" id="MobiDB-lite"/>
    </source>
</evidence>
<organism evidence="2 3">
    <name type="scientific">Nocardia terpenica</name>
    <dbReference type="NCBI Taxonomy" id="455432"/>
    <lineage>
        <taxon>Bacteria</taxon>
        <taxon>Bacillati</taxon>
        <taxon>Actinomycetota</taxon>
        <taxon>Actinomycetes</taxon>
        <taxon>Mycobacteriales</taxon>
        <taxon>Nocardiaceae</taxon>
        <taxon>Nocardia</taxon>
    </lineage>
</organism>
<feature type="region of interest" description="Disordered" evidence="1">
    <location>
        <begin position="314"/>
        <end position="356"/>
    </location>
</feature>
<gene>
    <name evidence="2" type="ORF">AWN90_41885</name>
</gene>
<dbReference type="EMBL" id="LWGR01000013">
    <property type="protein sequence ID" value="KZM71070.1"/>
    <property type="molecule type" value="Genomic_DNA"/>
</dbReference>
<evidence type="ECO:0000313" key="3">
    <source>
        <dbReference type="Proteomes" id="UP000076512"/>
    </source>
</evidence>
<keyword evidence="3" id="KW-1185">Reference proteome</keyword>
<comment type="caution">
    <text evidence="2">The sequence shown here is derived from an EMBL/GenBank/DDBJ whole genome shotgun (WGS) entry which is preliminary data.</text>
</comment>
<proteinExistence type="predicted"/>
<dbReference type="STRING" id="455432.AWN90_41885"/>
<feature type="compositionally biased region" description="Polar residues" evidence="1">
    <location>
        <begin position="314"/>
        <end position="330"/>
    </location>
</feature>
<dbReference type="Proteomes" id="UP000076512">
    <property type="component" value="Unassembled WGS sequence"/>
</dbReference>
<name>A0A164K5Z2_9NOCA</name>